<dbReference type="KEGG" id="rbc:BN938_2400"/>
<evidence type="ECO:0000256" key="4">
    <source>
        <dbReference type="ARBA" id="ARBA00024929"/>
    </source>
</evidence>
<accession>A0A060RA27</accession>
<dbReference type="PIRSF" id="PIRSF015617">
    <property type="entry name" value="Adensltrnsf_CobA"/>
    <property type="match status" value="1"/>
</dbReference>
<evidence type="ECO:0000256" key="5">
    <source>
        <dbReference type="ARBA" id="ARBA00031529"/>
    </source>
</evidence>
<reference evidence="10 11" key="1">
    <citation type="journal article" date="2015" name="Genome Announc.">
        <title>Complete Genome Sequence of the Novel Leech Symbiont Mucinivorans hirudinis M3T.</title>
        <authorList>
            <person name="Nelson M.C."/>
            <person name="Bomar L."/>
            <person name="Graf J."/>
        </authorList>
    </citation>
    <scope>NUCLEOTIDE SEQUENCE [LARGE SCALE GENOMIC DNA]</scope>
    <source>
        <strain evidence="11">M3</strain>
    </source>
</reference>
<keyword evidence="10" id="KW-0808">Transferase</keyword>
<dbReference type="InterPro" id="IPR027417">
    <property type="entry name" value="P-loop_NTPase"/>
</dbReference>
<dbReference type="CDD" id="cd00561">
    <property type="entry name" value="CobA_ACA"/>
    <property type="match status" value="1"/>
</dbReference>
<dbReference type="GO" id="GO:0009236">
    <property type="term" value="P:cobalamin biosynthetic process"/>
    <property type="evidence" value="ECO:0007669"/>
    <property type="project" value="InterPro"/>
</dbReference>
<evidence type="ECO:0000313" key="11">
    <source>
        <dbReference type="Proteomes" id="UP000027616"/>
    </source>
</evidence>
<dbReference type="GO" id="GO:0008817">
    <property type="term" value="F:corrinoid adenosyltransferase activity"/>
    <property type="evidence" value="ECO:0007669"/>
    <property type="project" value="UniProtKB-EC"/>
</dbReference>
<dbReference type="SUPFAM" id="SSF52540">
    <property type="entry name" value="P-loop containing nucleoside triphosphate hydrolases"/>
    <property type="match status" value="1"/>
</dbReference>
<comment type="function">
    <text evidence="4">Required for both de novo synthesis of the corrin ring for the assimilation of exogenous corrinoids. Participates in the adenosylation of a variety of incomplete and complete corrinoids.</text>
</comment>
<dbReference type="PANTHER" id="PTHR46638:SF1">
    <property type="entry name" value="CORRINOID ADENOSYLTRANSFERASE"/>
    <property type="match status" value="1"/>
</dbReference>
<dbReference type="AlphaFoldDB" id="A0A060RA27"/>
<evidence type="ECO:0000256" key="8">
    <source>
        <dbReference type="ARBA" id="ARBA00048555"/>
    </source>
</evidence>
<evidence type="ECO:0000256" key="7">
    <source>
        <dbReference type="ARBA" id="ARBA00033354"/>
    </source>
</evidence>
<dbReference type="eggNOG" id="COG2109">
    <property type="taxonomic scope" value="Bacteria"/>
</dbReference>
<dbReference type="GO" id="GO:0005524">
    <property type="term" value="F:ATP binding"/>
    <property type="evidence" value="ECO:0007669"/>
    <property type="project" value="InterPro"/>
</dbReference>
<dbReference type="Proteomes" id="UP000027616">
    <property type="component" value="Chromosome I"/>
</dbReference>
<evidence type="ECO:0000256" key="6">
    <source>
        <dbReference type="ARBA" id="ARBA00033334"/>
    </source>
</evidence>
<dbReference type="InterPro" id="IPR003724">
    <property type="entry name" value="CblAdoTrfase_CobA"/>
</dbReference>
<dbReference type="STRING" id="1433126.BN938_2400"/>
<comment type="catalytic activity">
    <reaction evidence="8">
        <text>2 cob(II)yrinate a,c diamide + reduced [electron-transfer flavoprotein] + 2 ATP = 2 adenosylcob(III)yrinate a,c-diamide + 2 triphosphate + oxidized [electron-transfer flavoprotein] + 3 H(+)</text>
        <dbReference type="Rhea" id="RHEA:11528"/>
        <dbReference type="Rhea" id="RHEA-COMP:10685"/>
        <dbReference type="Rhea" id="RHEA-COMP:10686"/>
        <dbReference type="ChEBI" id="CHEBI:15378"/>
        <dbReference type="ChEBI" id="CHEBI:18036"/>
        <dbReference type="ChEBI" id="CHEBI:30616"/>
        <dbReference type="ChEBI" id="CHEBI:57692"/>
        <dbReference type="ChEBI" id="CHEBI:58307"/>
        <dbReference type="ChEBI" id="CHEBI:58503"/>
        <dbReference type="ChEBI" id="CHEBI:58537"/>
        <dbReference type="EC" id="2.5.1.17"/>
    </reaction>
</comment>
<keyword evidence="11" id="KW-1185">Reference proteome</keyword>
<evidence type="ECO:0000256" key="2">
    <source>
        <dbReference type="ARBA" id="ARBA00007487"/>
    </source>
</evidence>
<dbReference type="Pfam" id="PF02572">
    <property type="entry name" value="CobA_CobO_BtuR"/>
    <property type="match status" value="1"/>
</dbReference>
<evidence type="ECO:0000256" key="9">
    <source>
        <dbReference type="ARBA" id="ARBA00048692"/>
    </source>
</evidence>
<dbReference type="EMBL" id="HG934468">
    <property type="protein sequence ID" value="CDN32470.1"/>
    <property type="molecule type" value="Genomic_DNA"/>
</dbReference>
<evidence type="ECO:0000256" key="3">
    <source>
        <dbReference type="ARBA" id="ARBA00012454"/>
    </source>
</evidence>
<name>A0A060RA27_9BACT</name>
<evidence type="ECO:0000256" key="1">
    <source>
        <dbReference type="ARBA" id="ARBA00005121"/>
    </source>
</evidence>
<gene>
    <name evidence="10" type="ORF">BN938_2400</name>
</gene>
<dbReference type="HOGENOM" id="CLU_088595_0_0_10"/>
<organism evidence="10 11">
    <name type="scientific">Mucinivorans hirudinis</name>
    <dbReference type="NCBI Taxonomy" id="1433126"/>
    <lineage>
        <taxon>Bacteria</taxon>
        <taxon>Pseudomonadati</taxon>
        <taxon>Bacteroidota</taxon>
        <taxon>Bacteroidia</taxon>
        <taxon>Bacteroidales</taxon>
        <taxon>Rikenellaceae</taxon>
        <taxon>Mucinivorans</taxon>
    </lineage>
</organism>
<evidence type="ECO:0000313" key="10">
    <source>
        <dbReference type="EMBL" id="CDN32470.1"/>
    </source>
</evidence>
<dbReference type="EC" id="2.5.1.17" evidence="3"/>
<dbReference type="PANTHER" id="PTHR46638">
    <property type="entry name" value="CORRINOID ADENOSYLTRANSFERASE"/>
    <property type="match status" value="1"/>
</dbReference>
<dbReference type="NCBIfam" id="NF004637">
    <property type="entry name" value="PRK05986.1"/>
    <property type="match status" value="1"/>
</dbReference>
<comment type="pathway">
    <text evidence="1">Cofactor biosynthesis; adenosylcobalamin biosynthesis; adenosylcobalamin from cob(II)yrinate a,c-diamide: step 2/7.</text>
</comment>
<proteinExistence type="inferred from homology"/>
<comment type="similarity">
    <text evidence="2">Belongs to the Cob(I)alamin adenosyltransferase family.</text>
</comment>
<sequence>MKGYLHVYTGDGKGKTTSALGLALRSAGSGKRVFFAQFIKGQLYSEIKALERYSDLVVTRQFGLGCLLFSEPVAEDIEAAREGLRETERAMLSGDYQLVVFDEANIALRYKFFTLDELMEVINRRPPGVEVVVTGRDAPPQLIEAADLVTHMQQVKHYYQSGVSARLGIEY</sequence>
<protein>
    <recommendedName>
        <fullName evidence="3">corrinoid adenosyltransferase</fullName>
        <ecNumber evidence="3">2.5.1.17</ecNumber>
    </recommendedName>
    <alternativeName>
        <fullName evidence="5">Cob(II)alamin adenosyltransferase</fullName>
    </alternativeName>
    <alternativeName>
        <fullName evidence="7">Cob(II)yrinic acid a,c-diamide adenosyltransferase</fullName>
    </alternativeName>
    <alternativeName>
        <fullName evidence="6">Cobinamide/cobalamin adenosyltransferase</fullName>
    </alternativeName>
</protein>
<comment type="catalytic activity">
    <reaction evidence="9">
        <text>2 cob(II)alamin + reduced [electron-transfer flavoprotein] + 2 ATP = 2 adenosylcob(III)alamin + 2 triphosphate + oxidized [electron-transfer flavoprotein] + 3 H(+)</text>
        <dbReference type="Rhea" id="RHEA:28671"/>
        <dbReference type="Rhea" id="RHEA-COMP:10685"/>
        <dbReference type="Rhea" id="RHEA-COMP:10686"/>
        <dbReference type="ChEBI" id="CHEBI:15378"/>
        <dbReference type="ChEBI" id="CHEBI:16304"/>
        <dbReference type="ChEBI" id="CHEBI:18036"/>
        <dbReference type="ChEBI" id="CHEBI:18408"/>
        <dbReference type="ChEBI" id="CHEBI:30616"/>
        <dbReference type="ChEBI" id="CHEBI:57692"/>
        <dbReference type="ChEBI" id="CHEBI:58307"/>
        <dbReference type="EC" id="2.5.1.17"/>
    </reaction>
</comment>
<dbReference type="Gene3D" id="3.40.50.300">
    <property type="entry name" value="P-loop containing nucleotide triphosphate hydrolases"/>
    <property type="match status" value="1"/>
</dbReference>